<dbReference type="Pfam" id="PF00520">
    <property type="entry name" value="Ion_trans"/>
    <property type="match status" value="1"/>
</dbReference>
<keyword evidence="6 12" id="KW-1133">Transmembrane helix</keyword>
<dbReference type="Gene3D" id="1.20.120.350">
    <property type="entry name" value="Voltage-gated potassium channels. Chain C"/>
    <property type="match status" value="1"/>
</dbReference>
<dbReference type="SUPFAM" id="SSF81324">
    <property type="entry name" value="Voltage-gated potassium channels"/>
    <property type="match status" value="1"/>
</dbReference>
<feature type="transmembrane region" description="Helical" evidence="12">
    <location>
        <begin position="12"/>
        <end position="31"/>
    </location>
</feature>
<dbReference type="InterPro" id="IPR005821">
    <property type="entry name" value="Ion_trans_dom"/>
</dbReference>
<protein>
    <submittedName>
        <fullName evidence="14">Voltage-gated sodium channel</fullName>
    </submittedName>
</protein>
<keyword evidence="9" id="KW-0325">Glycoprotein</keyword>
<dbReference type="Proteomes" id="UP000555103">
    <property type="component" value="Unassembled WGS sequence"/>
</dbReference>
<organism evidence="14 15">
    <name type="scientific">Dysgonomonas hofstadii</name>
    <dbReference type="NCBI Taxonomy" id="637886"/>
    <lineage>
        <taxon>Bacteria</taxon>
        <taxon>Pseudomonadati</taxon>
        <taxon>Bacteroidota</taxon>
        <taxon>Bacteroidia</taxon>
        <taxon>Bacteroidales</taxon>
        <taxon>Dysgonomonadaceae</taxon>
        <taxon>Dysgonomonas</taxon>
    </lineage>
</organism>
<evidence type="ECO:0000313" key="14">
    <source>
        <dbReference type="EMBL" id="MBB4035304.1"/>
    </source>
</evidence>
<evidence type="ECO:0000256" key="12">
    <source>
        <dbReference type="SAM" id="Phobius"/>
    </source>
</evidence>
<dbReference type="Gene3D" id="1.10.287.70">
    <property type="match status" value="1"/>
</dbReference>
<keyword evidence="3 12" id="KW-0812">Transmembrane</keyword>
<feature type="transmembrane region" description="Helical" evidence="12">
    <location>
        <begin position="132"/>
        <end position="153"/>
    </location>
</feature>
<reference evidence="14 15" key="1">
    <citation type="submission" date="2020-08" db="EMBL/GenBank/DDBJ databases">
        <title>Genomic Encyclopedia of Type Strains, Phase IV (KMG-IV): sequencing the most valuable type-strain genomes for metagenomic binning, comparative biology and taxonomic classification.</title>
        <authorList>
            <person name="Goeker M."/>
        </authorList>
    </citation>
    <scope>NUCLEOTIDE SEQUENCE [LARGE SCALE GENOMIC DNA]</scope>
    <source>
        <strain evidence="14 15">DSM 104969</strain>
    </source>
</reference>
<feature type="domain" description="Ion transport" evidence="13">
    <location>
        <begin position="9"/>
        <end position="231"/>
    </location>
</feature>
<dbReference type="InterPro" id="IPR027359">
    <property type="entry name" value="Volt_channel_dom_sf"/>
</dbReference>
<dbReference type="GO" id="GO:0008331">
    <property type="term" value="F:high voltage-gated calcium channel activity"/>
    <property type="evidence" value="ECO:0007669"/>
    <property type="project" value="TreeGrafter"/>
</dbReference>
<evidence type="ECO:0000256" key="6">
    <source>
        <dbReference type="ARBA" id="ARBA00022989"/>
    </source>
</evidence>
<dbReference type="RefSeq" id="WP_183306234.1">
    <property type="nucleotide sequence ID" value="NZ_JACIEP010000003.1"/>
</dbReference>
<name>A0A840CP49_9BACT</name>
<dbReference type="EMBL" id="JACIEP010000003">
    <property type="protein sequence ID" value="MBB4035304.1"/>
    <property type="molecule type" value="Genomic_DNA"/>
</dbReference>
<evidence type="ECO:0000256" key="5">
    <source>
        <dbReference type="ARBA" id="ARBA00022882"/>
    </source>
</evidence>
<evidence type="ECO:0000256" key="2">
    <source>
        <dbReference type="ARBA" id="ARBA00022448"/>
    </source>
</evidence>
<gene>
    <name evidence="14" type="ORF">GGR21_001193</name>
</gene>
<dbReference type="InterPro" id="IPR050599">
    <property type="entry name" value="VDCC_alpha-1_subunit"/>
</dbReference>
<evidence type="ECO:0000256" key="7">
    <source>
        <dbReference type="ARBA" id="ARBA00023065"/>
    </source>
</evidence>
<keyword evidence="2" id="KW-0813">Transport</keyword>
<evidence type="ECO:0000256" key="1">
    <source>
        <dbReference type="ARBA" id="ARBA00004141"/>
    </source>
</evidence>
<comment type="caution">
    <text evidence="14">The sequence shown here is derived from an EMBL/GenBank/DDBJ whole genome shotgun (WGS) entry which is preliminary data.</text>
</comment>
<keyword evidence="4" id="KW-0106">Calcium</keyword>
<evidence type="ECO:0000256" key="11">
    <source>
        <dbReference type="SAM" id="Coils"/>
    </source>
</evidence>
<evidence type="ECO:0000313" key="15">
    <source>
        <dbReference type="Proteomes" id="UP000555103"/>
    </source>
</evidence>
<keyword evidence="5" id="KW-0851">Voltage-gated channel</keyword>
<dbReference type="GO" id="GO:0005891">
    <property type="term" value="C:voltage-gated calcium channel complex"/>
    <property type="evidence" value="ECO:0007669"/>
    <property type="project" value="TreeGrafter"/>
</dbReference>
<evidence type="ECO:0000256" key="3">
    <source>
        <dbReference type="ARBA" id="ARBA00022692"/>
    </source>
</evidence>
<feature type="transmembrane region" description="Helical" evidence="12">
    <location>
        <begin position="92"/>
        <end position="111"/>
    </location>
</feature>
<dbReference type="PANTHER" id="PTHR45628:SF7">
    <property type="entry name" value="VOLTAGE-DEPENDENT CALCIUM CHANNEL TYPE A SUBUNIT ALPHA-1"/>
    <property type="match status" value="1"/>
</dbReference>
<evidence type="ECO:0000256" key="4">
    <source>
        <dbReference type="ARBA" id="ARBA00022837"/>
    </source>
</evidence>
<accession>A0A840CP49</accession>
<evidence type="ECO:0000256" key="9">
    <source>
        <dbReference type="ARBA" id="ARBA00023180"/>
    </source>
</evidence>
<keyword evidence="7" id="KW-0406">Ion transport</keyword>
<feature type="transmembrane region" description="Helical" evidence="12">
    <location>
        <begin position="68"/>
        <end position="86"/>
    </location>
</feature>
<dbReference type="GO" id="GO:0098703">
    <property type="term" value="P:calcium ion import across plasma membrane"/>
    <property type="evidence" value="ECO:0007669"/>
    <property type="project" value="TreeGrafter"/>
</dbReference>
<keyword evidence="11" id="KW-0175">Coiled coil</keyword>
<keyword evidence="8 12" id="KW-0472">Membrane</keyword>
<feature type="transmembrane region" description="Helical" evidence="12">
    <location>
        <begin position="37"/>
        <end position="56"/>
    </location>
</feature>
<keyword evidence="15" id="KW-1185">Reference proteome</keyword>
<feature type="coiled-coil region" evidence="11">
    <location>
        <begin position="231"/>
        <end position="258"/>
    </location>
</feature>
<evidence type="ECO:0000259" key="13">
    <source>
        <dbReference type="Pfam" id="PF00520"/>
    </source>
</evidence>
<comment type="subcellular location">
    <subcellularLocation>
        <location evidence="1">Membrane</location>
        <topology evidence="1">Multi-pass membrane protein</topology>
    </subcellularLocation>
</comment>
<evidence type="ECO:0000256" key="10">
    <source>
        <dbReference type="ARBA" id="ARBA00023303"/>
    </source>
</evidence>
<dbReference type="AlphaFoldDB" id="A0A840CP49"/>
<sequence>MLKLLLNNRFIGGIILFNTLVTILLTFNTPFNGILEITDYLITLLFLIEIIYKIHFYKSDFFKSAANVFDMLLVLLASVSLFLIFSDKNPADYNYILLLRVFKLFKFIRFGKFIPNFSKLLRDFGRAIKASLSLIIGAFIMMVIISTILTYIFKDSYPTLFGNPFESAYTVFRMLTIEGWYEIPDFMVADIPYWSSVAIRVFFSLFVFVGGMLGMSFFTSLIVDELASDNNDELINHVKSLEEKINELYEINKELMNRLK</sequence>
<proteinExistence type="predicted"/>
<keyword evidence="10 14" id="KW-0407">Ion channel</keyword>
<evidence type="ECO:0000256" key="8">
    <source>
        <dbReference type="ARBA" id="ARBA00023136"/>
    </source>
</evidence>
<dbReference type="PANTHER" id="PTHR45628">
    <property type="entry name" value="VOLTAGE-DEPENDENT CALCIUM CHANNEL TYPE A SUBUNIT ALPHA-1"/>
    <property type="match status" value="1"/>
</dbReference>
<feature type="transmembrane region" description="Helical" evidence="12">
    <location>
        <begin position="197"/>
        <end position="218"/>
    </location>
</feature>